<dbReference type="Proteomes" id="UP000633814">
    <property type="component" value="Unassembled WGS sequence"/>
</dbReference>
<name>A0ABS8C213_9ALTE</name>
<reference evidence="1 2" key="1">
    <citation type="submission" date="2021-10" db="EMBL/GenBank/DDBJ databases">
        <title>Alishewanella koreense sp. nov. isolated from seawater of southwestern coast in South Korea and the proposal for the reclassification of Rheinheimera perlucida and Rheinheimera tuosuensis as Arsukibacterium perlucida and Arsukibacterium tuosuensis.</title>
        <authorList>
            <person name="Kim K.H."/>
            <person name="Ruan W."/>
            <person name="Kim K.R."/>
            <person name="Baek J.H."/>
            <person name="Jeon C.O."/>
        </authorList>
    </citation>
    <scope>NUCLEOTIDE SEQUENCE [LARGE SCALE GENOMIC DNA]</scope>
    <source>
        <strain evidence="1 2">16-MA</strain>
    </source>
</reference>
<evidence type="ECO:0008006" key="3">
    <source>
        <dbReference type="Google" id="ProtNLM"/>
    </source>
</evidence>
<gene>
    <name evidence="1" type="ORF">JAO78_005975</name>
</gene>
<proteinExistence type="predicted"/>
<accession>A0ABS8C213</accession>
<comment type="caution">
    <text evidence="1">The sequence shown here is derived from an EMBL/GenBank/DDBJ whole genome shotgun (WGS) entry which is preliminary data.</text>
</comment>
<organism evidence="1 2">
    <name type="scientific">Alishewanella maricola</name>
    <dbReference type="NCBI Taxonomy" id="2795740"/>
    <lineage>
        <taxon>Bacteria</taxon>
        <taxon>Pseudomonadati</taxon>
        <taxon>Pseudomonadota</taxon>
        <taxon>Gammaproteobacteria</taxon>
        <taxon>Alteromonadales</taxon>
        <taxon>Alteromonadaceae</taxon>
        <taxon>Alishewanella</taxon>
    </lineage>
</organism>
<dbReference type="EMBL" id="JAEINI020000003">
    <property type="protein sequence ID" value="MCB5226357.1"/>
    <property type="molecule type" value="Genomic_DNA"/>
</dbReference>
<protein>
    <recommendedName>
        <fullName evidence="3">Uracil-DNA glycosylase-like domain-containing protein</fullName>
    </recommendedName>
</protein>
<keyword evidence="2" id="KW-1185">Reference proteome</keyword>
<dbReference type="RefSeq" id="WP_226750451.1">
    <property type="nucleotide sequence ID" value="NZ_JAEINI020000003.1"/>
</dbReference>
<evidence type="ECO:0000313" key="1">
    <source>
        <dbReference type="EMBL" id="MCB5226357.1"/>
    </source>
</evidence>
<sequence length="209" mass="24214">MKNVFFRPWVGSEYGLDGSVFNQKILVLGDSHYTDESEIMNWVEDLEQSCDFTTGVMNDYLNPELGGNWKSTFTKFMNSLVLKSVHSERSPIELWNSVAFYNYLQIPAGTTSRLTQHFNYSKEKDRNALLEVIEELNPDIIISWGNKVWDALPENFGYGHYVASEDFSNFYYKYPYKNRELKLLGVTHPSTSYKSSYWADVFSKVGVNI</sequence>
<evidence type="ECO:0000313" key="2">
    <source>
        <dbReference type="Proteomes" id="UP000633814"/>
    </source>
</evidence>